<keyword evidence="4 9" id="KW-0812">Transmembrane</keyword>
<evidence type="ECO:0000313" key="12">
    <source>
        <dbReference type="Proteomes" id="UP000824261"/>
    </source>
</evidence>
<evidence type="ECO:0000313" key="11">
    <source>
        <dbReference type="EMBL" id="HIR02027.1"/>
    </source>
</evidence>
<accession>A0A9D1D4Y1</accession>
<dbReference type="GO" id="GO:0008320">
    <property type="term" value="F:protein transmembrane transporter activity"/>
    <property type="evidence" value="ECO:0007669"/>
    <property type="project" value="UniProtKB-UniRule"/>
</dbReference>
<evidence type="ECO:0000256" key="7">
    <source>
        <dbReference type="ARBA" id="ARBA00023010"/>
    </source>
</evidence>
<evidence type="ECO:0000256" key="10">
    <source>
        <dbReference type="SAM" id="MobiDB-lite"/>
    </source>
</evidence>
<dbReference type="GO" id="GO:0043953">
    <property type="term" value="P:protein transport by the Tat complex"/>
    <property type="evidence" value="ECO:0007669"/>
    <property type="project" value="UniProtKB-UniRule"/>
</dbReference>
<feature type="region of interest" description="Disordered" evidence="10">
    <location>
        <begin position="44"/>
        <end position="82"/>
    </location>
</feature>
<keyword evidence="7 9" id="KW-0811">Translocation</keyword>
<evidence type="ECO:0000256" key="2">
    <source>
        <dbReference type="ARBA" id="ARBA00022448"/>
    </source>
</evidence>
<comment type="similarity">
    <text evidence="9">Belongs to the TatA/E family.</text>
</comment>
<reference evidence="11" key="2">
    <citation type="journal article" date="2021" name="PeerJ">
        <title>Extensive microbial diversity within the chicken gut microbiome revealed by metagenomics and culture.</title>
        <authorList>
            <person name="Gilroy R."/>
            <person name="Ravi A."/>
            <person name="Getino M."/>
            <person name="Pursley I."/>
            <person name="Horton D.L."/>
            <person name="Alikhan N.F."/>
            <person name="Baker D."/>
            <person name="Gharbi K."/>
            <person name="Hall N."/>
            <person name="Watson M."/>
            <person name="Adriaenssens E.M."/>
            <person name="Foster-Nyarko E."/>
            <person name="Jarju S."/>
            <person name="Secka A."/>
            <person name="Antonio M."/>
            <person name="Oren A."/>
            <person name="Chaudhuri R.R."/>
            <person name="La Ragione R."/>
            <person name="Hildebrand F."/>
            <person name="Pallen M.J."/>
        </authorList>
    </citation>
    <scope>NUCLEOTIDE SEQUENCE</scope>
    <source>
        <strain evidence="11">ChiGjej1B1-2707</strain>
    </source>
</reference>
<protein>
    <recommendedName>
        <fullName evidence="9">Sec-independent protein translocase protein TatA</fullName>
    </recommendedName>
</protein>
<keyword evidence="5 9" id="KW-0653">Protein transport</keyword>
<organism evidence="11 12">
    <name type="scientific">Candidatus Aveggerthella stercoripullorum</name>
    <dbReference type="NCBI Taxonomy" id="2840688"/>
    <lineage>
        <taxon>Bacteria</taxon>
        <taxon>Bacillati</taxon>
        <taxon>Actinomycetota</taxon>
        <taxon>Coriobacteriia</taxon>
        <taxon>Eggerthellales</taxon>
        <taxon>Eggerthellaceae</taxon>
        <taxon>Eggerthellaceae incertae sedis</taxon>
        <taxon>Candidatus Aveggerthella</taxon>
    </lineage>
</organism>
<evidence type="ECO:0000256" key="4">
    <source>
        <dbReference type="ARBA" id="ARBA00022692"/>
    </source>
</evidence>
<dbReference type="PANTHER" id="PTHR42982">
    <property type="entry name" value="SEC-INDEPENDENT PROTEIN TRANSLOCASE PROTEIN TATA"/>
    <property type="match status" value="1"/>
</dbReference>
<keyword evidence="8 9" id="KW-0472">Membrane</keyword>
<gene>
    <name evidence="9 11" type="primary">tatA</name>
    <name evidence="11" type="ORF">IAA69_07190</name>
</gene>
<dbReference type="Gene3D" id="1.20.5.3310">
    <property type="match status" value="1"/>
</dbReference>
<proteinExistence type="inferred from homology"/>
<keyword evidence="6 9" id="KW-1133">Transmembrane helix</keyword>
<evidence type="ECO:0000256" key="5">
    <source>
        <dbReference type="ARBA" id="ARBA00022927"/>
    </source>
</evidence>
<dbReference type="HAMAP" id="MF_00236">
    <property type="entry name" value="TatA_E"/>
    <property type="match status" value="1"/>
</dbReference>
<comment type="function">
    <text evidence="9">Part of the twin-arginine translocation (Tat) system that transports large folded proteins containing a characteristic twin-arginine motif in their signal peptide across membranes. TatA could form the protein-conducting channel of the Tat system.</text>
</comment>
<dbReference type="AlphaFoldDB" id="A0A9D1D4Y1"/>
<feature type="compositionally biased region" description="Acidic residues" evidence="10">
    <location>
        <begin position="50"/>
        <end position="65"/>
    </location>
</feature>
<evidence type="ECO:0000256" key="1">
    <source>
        <dbReference type="ARBA" id="ARBA00004162"/>
    </source>
</evidence>
<evidence type="ECO:0000256" key="3">
    <source>
        <dbReference type="ARBA" id="ARBA00022475"/>
    </source>
</evidence>
<evidence type="ECO:0000256" key="8">
    <source>
        <dbReference type="ARBA" id="ARBA00023136"/>
    </source>
</evidence>
<dbReference type="PANTHER" id="PTHR42982:SF1">
    <property type="entry name" value="SEC-INDEPENDENT PROTEIN TRANSLOCASE PROTEIN TATA"/>
    <property type="match status" value="1"/>
</dbReference>
<dbReference type="Proteomes" id="UP000824261">
    <property type="component" value="Unassembled WGS sequence"/>
</dbReference>
<comment type="caution">
    <text evidence="11">The sequence shown here is derived from an EMBL/GenBank/DDBJ whole genome shotgun (WGS) entry which is preliminary data.</text>
</comment>
<sequence length="82" mass="8725">MRIFGMGLPELLVILGIALLIFGPKQLPKLGSALGKTVKGLREGLGSNEQDAEETEQENAVEALEEAPKQKPAPKKTAAQSE</sequence>
<name>A0A9D1D4Y1_9ACTN</name>
<evidence type="ECO:0000256" key="9">
    <source>
        <dbReference type="HAMAP-Rule" id="MF_00236"/>
    </source>
</evidence>
<comment type="subcellular location">
    <subcellularLocation>
        <location evidence="1 9">Cell membrane</location>
        <topology evidence="1 9">Single-pass membrane protein</topology>
    </subcellularLocation>
</comment>
<dbReference type="InterPro" id="IPR003369">
    <property type="entry name" value="TatA/B/E"/>
</dbReference>
<keyword evidence="2 9" id="KW-0813">Transport</keyword>
<keyword evidence="3 9" id="KW-1003">Cell membrane</keyword>
<comment type="subunit">
    <text evidence="9">The Tat system comprises two distinct complexes: a TatABC complex, containing multiple copies of TatA, TatB and TatC subunits, and a separate TatA complex, containing only TatA subunits. Substrates initially bind to the TatABC complex, which probably triggers association of the separate TatA complex to form the active translocon.</text>
</comment>
<dbReference type="EMBL" id="DVGB01000089">
    <property type="protein sequence ID" value="HIR02027.1"/>
    <property type="molecule type" value="Genomic_DNA"/>
</dbReference>
<evidence type="ECO:0000256" key="6">
    <source>
        <dbReference type="ARBA" id="ARBA00022989"/>
    </source>
</evidence>
<dbReference type="PRINTS" id="PR01506">
    <property type="entry name" value="TATBPROTEIN"/>
</dbReference>
<reference evidence="11" key="1">
    <citation type="submission" date="2020-10" db="EMBL/GenBank/DDBJ databases">
        <authorList>
            <person name="Gilroy R."/>
        </authorList>
    </citation>
    <scope>NUCLEOTIDE SEQUENCE</scope>
    <source>
        <strain evidence="11">ChiGjej1B1-2707</strain>
    </source>
</reference>
<dbReference type="NCBIfam" id="TIGR01411">
    <property type="entry name" value="tatAE"/>
    <property type="match status" value="1"/>
</dbReference>
<dbReference type="GO" id="GO:0033281">
    <property type="term" value="C:TAT protein transport complex"/>
    <property type="evidence" value="ECO:0007669"/>
    <property type="project" value="UniProtKB-UniRule"/>
</dbReference>
<dbReference type="Pfam" id="PF02416">
    <property type="entry name" value="TatA_B_E"/>
    <property type="match status" value="1"/>
</dbReference>
<dbReference type="InterPro" id="IPR006312">
    <property type="entry name" value="TatA/E"/>
</dbReference>